<evidence type="ECO:0000313" key="1">
    <source>
        <dbReference type="EMBL" id="MBB5048131.1"/>
    </source>
</evidence>
<accession>A0A7W7Z512</accession>
<proteinExistence type="predicted"/>
<name>A0A7W7Z512_9BRAD</name>
<protein>
    <submittedName>
        <fullName evidence="1">Phage FluMu protein Com</fullName>
    </submittedName>
</protein>
<evidence type="ECO:0000313" key="2">
    <source>
        <dbReference type="Proteomes" id="UP000542353"/>
    </source>
</evidence>
<dbReference type="Proteomes" id="UP000542353">
    <property type="component" value="Unassembled WGS sequence"/>
</dbReference>
<reference evidence="1 2" key="1">
    <citation type="submission" date="2020-08" db="EMBL/GenBank/DDBJ databases">
        <title>Genomic Encyclopedia of Type Strains, Phase IV (KMG-IV): sequencing the most valuable type-strain genomes for metagenomic binning, comparative biology and taxonomic classification.</title>
        <authorList>
            <person name="Goeker M."/>
        </authorList>
    </citation>
    <scope>NUCLEOTIDE SEQUENCE [LARGE SCALE GENOMIC DNA]</scope>
    <source>
        <strain evidence="1 2">DSM 12706</strain>
    </source>
</reference>
<comment type="caution">
    <text evidence="1">The sequence shown here is derived from an EMBL/GenBank/DDBJ whole genome shotgun (WGS) entry which is preliminary data.</text>
</comment>
<organism evidence="1 2">
    <name type="scientific">Rhodopseudomonas rhenobacensis</name>
    <dbReference type="NCBI Taxonomy" id="87461"/>
    <lineage>
        <taxon>Bacteria</taxon>
        <taxon>Pseudomonadati</taxon>
        <taxon>Pseudomonadota</taxon>
        <taxon>Alphaproteobacteria</taxon>
        <taxon>Hyphomicrobiales</taxon>
        <taxon>Nitrobacteraceae</taxon>
        <taxon>Rhodopseudomonas</taxon>
    </lineage>
</organism>
<gene>
    <name evidence="1" type="ORF">HNR60_002892</name>
</gene>
<keyword evidence="2" id="KW-1185">Reference proteome</keyword>
<dbReference type="RefSeq" id="WP_184258563.1">
    <property type="nucleotide sequence ID" value="NZ_JACHIH010000017.1"/>
</dbReference>
<dbReference type="AlphaFoldDB" id="A0A7W7Z512"/>
<dbReference type="EMBL" id="JACHIH010000017">
    <property type="protein sequence ID" value="MBB5048131.1"/>
    <property type="molecule type" value="Genomic_DNA"/>
</dbReference>
<sequence>MDVSRCLKCKKRLMAMTDRTGRITLACLKCDNVDPMKTDAVKWANSSLARPGSGSIMPLLDKD</sequence>